<protein>
    <submittedName>
        <fullName evidence="1">Uncharacterized protein</fullName>
    </submittedName>
</protein>
<reference evidence="1" key="1">
    <citation type="submission" date="2014-05" db="EMBL/GenBank/DDBJ databases">
        <authorList>
            <person name="Chronopoulou M."/>
        </authorList>
    </citation>
    <scope>NUCLEOTIDE SEQUENCE</scope>
    <source>
        <tissue evidence="1">Whole organism</tissue>
    </source>
</reference>
<name>A0A0K2VBR1_LEPSM</name>
<dbReference type="EMBL" id="HACA01030612">
    <property type="protein sequence ID" value="CDW47973.1"/>
    <property type="molecule type" value="Transcribed_RNA"/>
</dbReference>
<organism evidence="1">
    <name type="scientific">Lepeophtheirus salmonis</name>
    <name type="common">Salmon louse</name>
    <name type="synonym">Caligus salmonis</name>
    <dbReference type="NCBI Taxonomy" id="72036"/>
    <lineage>
        <taxon>Eukaryota</taxon>
        <taxon>Metazoa</taxon>
        <taxon>Ecdysozoa</taxon>
        <taxon>Arthropoda</taxon>
        <taxon>Crustacea</taxon>
        <taxon>Multicrustacea</taxon>
        <taxon>Hexanauplia</taxon>
        <taxon>Copepoda</taxon>
        <taxon>Siphonostomatoida</taxon>
        <taxon>Caligidae</taxon>
        <taxon>Lepeophtheirus</taxon>
    </lineage>
</organism>
<accession>A0A0K2VBR1</accession>
<dbReference type="AlphaFoldDB" id="A0A0K2VBR1"/>
<feature type="non-terminal residue" evidence="1">
    <location>
        <position position="1"/>
    </location>
</feature>
<proteinExistence type="predicted"/>
<sequence length="100" mass="11486">RRVRHASSHGIPHLLRDSICGRVSTCETVCRRWTRRVSTCETVCRRWTQGLWVHHHFIRRVHHSIHGAAATWGGVAALGATPLYLSTIEIRSGFHRRMDP</sequence>
<evidence type="ECO:0000313" key="1">
    <source>
        <dbReference type="EMBL" id="CDW47973.1"/>
    </source>
</evidence>